<dbReference type="Gene3D" id="3.40.50.12500">
    <property type="match status" value="1"/>
</dbReference>
<dbReference type="InterPro" id="IPR026286">
    <property type="entry name" value="MaiA/AMDase"/>
</dbReference>
<gene>
    <name evidence="1" type="ORF">METZ01_LOCUS453616</name>
</gene>
<dbReference type="InterPro" id="IPR053714">
    <property type="entry name" value="Iso_Racemase_Enz_sf"/>
</dbReference>
<dbReference type="PANTHER" id="PTHR40267">
    <property type="entry name" value="BLR3294 PROTEIN"/>
    <property type="match status" value="1"/>
</dbReference>
<organism evidence="1">
    <name type="scientific">marine metagenome</name>
    <dbReference type="NCBI Taxonomy" id="408172"/>
    <lineage>
        <taxon>unclassified sequences</taxon>
        <taxon>metagenomes</taxon>
        <taxon>ecological metagenomes</taxon>
    </lineage>
</organism>
<evidence type="ECO:0000313" key="1">
    <source>
        <dbReference type="EMBL" id="SVE00762.1"/>
    </source>
</evidence>
<dbReference type="AlphaFoldDB" id="A0A382ZZ45"/>
<dbReference type="PIRSF" id="PIRSF015736">
    <property type="entry name" value="MI"/>
    <property type="match status" value="1"/>
</dbReference>
<dbReference type="PANTHER" id="PTHR40267:SF1">
    <property type="entry name" value="BLR3294 PROTEIN"/>
    <property type="match status" value="1"/>
</dbReference>
<sequence length="213" mass="23437">VKEEINLQNLPHQLDESLRSRAAIGLVVLATDHVIENEFQKILNLQGVALYQSRIFNEPCVNTETLSAMESRLEDSVKLILPGMPLDVVAFGCTSASMVIGPSRIHEICQKAKPGVRVTNPFTAAIEALRTMEVSRIALLTPYRDDLNQQMRSNFEKEGIQVPAMASFNVEDDNRVGRIAPASIEAVALKIGKHSSVDGVFIACTNLRIAERV</sequence>
<proteinExistence type="predicted"/>
<dbReference type="Pfam" id="PF17645">
    <property type="entry name" value="Amdase"/>
    <property type="match status" value="1"/>
</dbReference>
<accession>A0A382ZZ45</accession>
<reference evidence="1" key="1">
    <citation type="submission" date="2018-05" db="EMBL/GenBank/DDBJ databases">
        <authorList>
            <person name="Lanie J.A."/>
            <person name="Ng W.-L."/>
            <person name="Kazmierczak K.M."/>
            <person name="Andrzejewski T.M."/>
            <person name="Davidsen T.M."/>
            <person name="Wayne K.J."/>
            <person name="Tettelin H."/>
            <person name="Glass J.I."/>
            <person name="Rusch D."/>
            <person name="Podicherti R."/>
            <person name="Tsui H.-C.T."/>
            <person name="Winkler M.E."/>
        </authorList>
    </citation>
    <scope>NUCLEOTIDE SEQUENCE</scope>
</reference>
<evidence type="ECO:0008006" key="2">
    <source>
        <dbReference type="Google" id="ProtNLM"/>
    </source>
</evidence>
<dbReference type="EMBL" id="UINC01187833">
    <property type="protein sequence ID" value="SVE00762.1"/>
    <property type="molecule type" value="Genomic_DNA"/>
</dbReference>
<feature type="non-terminal residue" evidence="1">
    <location>
        <position position="1"/>
    </location>
</feature>
<name>A0A382ZZ45_9ZZZZ</name>
<protein>
    <recommendedName>
        <fullName evidence="2">Asp/Glu racemase</fullName>
    </recommendedName>
</protein>
<feature type="non-terminal residue" evidence="1">
    <location>
        <position position="213"/>
    </location>
</feature>